<dbReference type="SUPFAM" id="SSF50475">
    <property type="entry name" value="FMN-binding split barrel"/>
    <property type="match status" value="1"/>
</dbReference>
<dbReference type="InterPro" id="IPR038725">
    <property type="entry name" value="YdaG_split_barrel_FMN-bd"/>
</dbReference>
<feature type="domain" description="General stress protein FMN-binding split barrel" evidence="2">
    <location>
        <begin position="46"/>
        <end position="191"/>
    </location>
</feature>
<dbReference type="InterPro" id="IPR012349">
    <property type="entry name" value="Split_barrel_FMN-bd"/>
</dbReference>
<feature type="region of interest" description="Disordered" evidence="1">
    <location>
        <begin position="1"/>
        <end position="41"/>
    </location>
</feature>
<dbReference type="Proteomes" id="UP001316384">
    <property type="component" value="Chromosome"/>
</dbReference>
<dbReference type="Gene3D" id="2.30.110.10">
    <property type="entry name" value="Electron Transport, Fmn-binding Protein, Chain A"/>
    <property type="match status" value="1"/>
</dbReference>
<evidence type="ECO:0000313" key="4">
    <source>
        <dbReference type="Proteomes" id="UP001316384"/>
    </source>
</evidence>
<accession>A0ABY5KPL4</accession>
<keyword evidence="4" id="KW-1185">Reference proteome</keyword>
<feature type="compositionally biased region" description="Polar residues" evidence="1">
    <location>
        <begin position="1"/>
        <end position="32"/>
    </location>
</feature>
<evidence type="ECO:0000259" key="2">
    <source>
        <dbReference type="Pfam" id="PF16242"/>
    </source>
</evidence>
<dbReference type="RefSeq" id="WP_227576444.1">
    <property type="nucleotide sequence ID" value="NZ_CP101987.1"/>
</dbReference>
<name>A0ABY5KPL4_9CELL</name>
<sequence>MTTTPHAQDGPSQPGSTQPGSTQPGSAQTTATDARPAPDEPTHAEALAKVRELLDEHHLAMLTTLDASGALVSRPMGVQDVEFDGDLWFFTTLDSHKVAEIRAGSPANAAFAGASSWVSVSGTAEVVQDQAKIEELWNPVAAAWYPDGPTTPQLCLVRLRAQSVEYWDSPGGRLATVVSLVKAKVTGRAYDGGENATVEL</sequence>
<evidence type="ECO:0000256" key="1">
    <source>
        <dbReference type="SAM" id="MobiDB-lite"/>
    </source>
</evidence>
<evidence type="ECO:0000313" key="3">
    <source>
        <dbReference type="EMBL" id="UUI71107.1"/>
    </source>
</evidence>
<dbReference type="PANTHER" id="PTHR34818">
    <property type="entry name" value="PROTEIN BLI-3"/>
    <property type="match status" value="1"/>
</dbReference>
<dbReference type="EMBL" id="CP101987">
    <property type="protein sequence ID" value="UUI71107.1"/>
    <property type="molecule type" value="Genomic_DNA"/>
</dbReference>
<reference evidence="3 4" key="1">
    <citation type="submission" date="2022-07" db="EMBL/GenBank/DDBJ databases">
        <title>Novel species in genus cellulomonas.</title>
        <authorList>
            <person name="Ye L."/>
        </authorList>
    </citation>
    <scope>NUCLEOTIDE SEQUENCE [LARGE SCALE GENOMIC DNA]</scope>
    <source>
        <strain evidence="4">zg-B89</strain>
    </source>
</reference>
<organism evidence="3 4">
    <name type="scientific">Cellulomonas xiejunii</name>
    <dbReference type="NCBI Taxonomy" id="2968083"/>
    <lineage>
        <taxon>Bacteria</taxon>
        <taxon>Bacillati</taxon>
        <taxon>Actinomycetota</taxon>
        <taxon>Actinomycetes</taxon>
        <taxon>Micrococcales</taxon>
        <taxon>Cellulomonadaceae</taxon>
        <taxon>Cellulomonas</taxon>
    </lineage>
</organism>
<gene>
    <name evidence="3" type="ORF">NP048_15115</name>
</gene>
<dbReference type="Pfam" id="PF16242">
    <property type="entry name" value="Pyrid_ox_like"/>
    <property type="match status" value="1"/>
</dbReference>
<dbReference type="InterPro" id="IPR052917">
    <property type="entry name" value="Stress-Dev_Protein"/>
</dbReference>
<dbReference type="PANTHER" id="PTHR34818:SF1">
    <property type="entry name" value="PROTEIN BLI-3"/>
    <property type="match status" value="1"/>
</dbReference>
<protein>
    <submittedName>
        <fullName evidence="3">Pyridoxamine 5'-phosphate oxidase family protein</fullName>
    </submittedName>
</protein>
<proteinExistence type="predicted"/>